<dbReference type="InterPro" id="IPR050672">
    <property type="entry name" value="FBXO45-Fsn/SPSB_families"/>
</dbReference>
<dbReference type="PROSITE" id="PS50188">
    <property type="entry name" value="B302_SPRY"/>
    <property type="match status" value="1"/>
</dbReference>
<evidence type="ECO:0000256" key="4">
    <source>
        <dbReference type="ARBA" id="ARBA00023242"/>
    </source>
</evidence>
<protein>
    <recommendedName>
        <fullName evidence="3">SPRY domain-containing SOCS box protein 3</fullName>
    </recommendedName>
</protein>
<dbReference type="RefSeq" id="XP_005104344.1">
    <property type="nucleotide sequence ID" value="XM_005104287.3"/>
</dbReference>
<comment type="subcellular location">
    <subcellularLocation>
        <location evidence="1">Nucleus</location>
    </subcellularLocation>
</comment>
<feature type="domain" description="B30.2/SPRY" evidence="5">
    <location>
        <begin position="1"/>
        <end position="194"/>
    </location>
</feature>
<feature type="domain" description="SOCS box" evidence="6">
    <location>
        <begin position="184"/>
        <end position="231"/>
    </location>
</feature>
<dbReference type="InterPro" id="IPR013320">
    <property type="entry name" value="ConA-like_dom_sf"/>
</dbReference>
<dbReference type="InterPro" id="IPR003877">
    <property type="entry name" value="SPRY_dom"/>
</dbReference>
<evidence type="ECO:0000313" key="8">
    <source>
        <dbReference type="RefSeq" id="XP_005104344.1"/>
    </source>
</evidence>
<dbReference type="CDD" id="cd12876">
    <property type="entry name" value="SPRY_SOCS3"/>
    <property type="match status" value="1"/>
</dbReference>
<evidence type="ECO:0000256" key="1">
    <source>
        <dbReference type="ARBA" id="ARBA00004123"/>
    </source>
</evidence>
<dbReference type="InterPro" id="IPR001870">
    <property type="entry name" value="B30.2/SPRY"/>
</dbReference>
<organism evidence="7 8">
    <name type="scientific">Aplysia californica</name>
    <name type="common">California sea hare</name>
    <dbReference type="NCBI Taxonomy" id="6500"/>
    <lineage>
        <taxon>Eukaryota</taxon>
        <taxon>Metazoa</taxon>
        <taxon>Spiralia</taxon>
        <taxon>Lophotrochozoa</taxon>
        <taxon>Mollusca</taxon>
        <taxon>Gastropoda</taxon>
        <taxon>Heterobranchia</taxon>
        <taxon>Euthyneura</taxon>
        <taxon>Tectipleura</taxon>
        <taxon>Aplysiida</taxon>
        <taxon>Aplysioidea</taxon>
        <taxon>Aplysiidae</taxon>
        <taxon>Aplysia</taxon>
    </lineage>
</organism>
<dbReference type="InterPro" id="IPR001496">
    <property type="entry name" value="SOCS_box"/>
</dbReference>
<dbReference type="PROSITE" id="PS50225">
    <property type="entry name" value="SOCS"/>
    <property type="match status" value="1"/>
</dbReference>
<gene>
    <name evidence="8" type="primary">LOC101849228</name>
</gene>
<dbReference type="Pfam" id="PF00622">
    <property type="entry name" value="SPRY"/>
    <property type="match status" value="1"/>
</dbReference>
<dbReference type="SUPFAM" id="SSF49899">
    <property type="entry name" value="Concanavalin A-like lectins/glucanases"/>
    <property type="match status" value="1"/>
</dbReference>
<evidence type="ECO:0000256" key="3">
    <source>
        <dbReference type="ARBA" id="ARBA00014684"/>
    </source>
</evidence>
<keyword evidence="7" id="KW-1185">Reference proteome</keyword>
<dbReference type="Gene3D" id="2.60.120.920">
    <property type="match status" value="1"/>
</dbReference>
<evidence type="ECO:0000259" key="5">
    <source>
        <dbReference type="PROSITE" id="PS50188"/>
    </source>
</evidence>
<keyword evidence="4" id="KW-0539">Nucleus</keyword>
<dbReference type="PANTHER" id="PTHR12245">
    <property type="entry name" value="SPRY DOMAIN CONTAINING SOCS BOX PROTEIN"/>
    <property type="match status" value="1"/>
</dbReference>
<dbReference type="SMART" id="SM00449">
    <property type="entry name" value="SPRY"/>
    <property type="match status" value="1"/>
</dbReference>
<reference evidence="8" key="1">
    <citation type="submission" date="2025-08" db="UniProtKB">
        <authorList>
            <consortium name="RefSeq"/>
        </authorList>
    </citation>
    <scope>IDENTIFICATION</scope>
</reference>
<proteinExistence type="inferred from homology"/>
<evidence type="ECO:0000259" key="6">
    <source>
        <dbReference type="PROSITE" id="PS50225"/>
    </source>
</evidence>
<dbReference type="InterPro" id="IPR043136">
    <property type="entry name" value="B30.2/SPRY_sf"/>
</dbReference>
<dbReference type="PANTHER" id="PTHR12245:SF16">
    <property type="entry name" value="SPRY DOMAIN-CONTAINING SOCS BOX PROTEIN 3-LIKE"/>
    <property type="match status" value="1"/>
</dbReference>
<dbReference type="Proteomes" id="UP000694888">
    <property type="component" value="Unplaced"/>
</dbReference>
<evidence type="ECO:0000256" key="2">
    <source>
        <dbReference type="ARBA" id="ARBA00010910"/>
    </source>
</evidence>
<comment type="similarity">
    <text evidence="2">Belongs to the SPSB family.</text>
</comment>
<accession>A0ABM0JY68</accession>
<evidence type="ECO:0000313" key="7">
    <source>
        <dbReference type="Proteomes" id="UP000694888"/>
    </source>
</evidence>
<sequence>MALTLGPESSFREYFNDNWVWDGSSKPPEVQLSSNFEDAYFYIDPVIQSTGTVAVRGNKGFADGEHYWEILFLEPPIGTSVMVGVGTQKAVLRSNLYQYVNLIGQDQESWGLSYKGKIWHNGVSKEYCDPFFDTTTVIGVLLNMYKGTLTFYKNGVSLGEAFTGLNTKCEPLYPLISSTATETELGLGVRTCRYLTLQEKCFSMIRSSLKNIDNVDNLPLPNLMKNHIREL</sequence>
<name>A0ABM0JY68_APLCA</name>
<dbReference type="InterPro" id="IPR035754">
    <property type="entry name" value="SPRY_SPSB3"/>
</dbReference>
<dbReference type="GeneID" id="101849228"/>